<comment type="caution">
    <text evidence="2">The sequence shown here is derived from an EMBL/GenBank/DDBJ whole genome shotgun (WGS) entry which is preliminary data.</text>
</comment>
<reference evidence="2 3" key="1">
    <citation type="submission" date="2023-11" db="EMBL/GenBank/DDBJ databases">
        <title>MicrobeMod: A computational toolkit for identifying prokaryotic methylation and restriction-modification with nanopore sequencing.</title>
        <authorList>
            <person name="Crits-Christoph A."/>
            <person name="Kang S.C."/>
            <person name="Lee H."/>
            <person name="Ostrov N."/>
        </authorList>
    </citation>
    <scope>NUCLEOTIDE SEQUENCE [LARGE SCALE GENOMIC DNA]</scope>
    <source>
        <strain evidence="2 3">DSMZ 700</strain>
    </source>
</reference>
<keyword evidence="3" id="KW-1185">Reference proteome</keyword>
<sequence>MDKIRDVAVIIGSLRKDSINRKTAHALAEVAPAGLRLSIVKIG</sequence>
<dbReference type="EMBL" id="JAWXYB010000001">
    <property type="protein sequence ID" value="MDX5929297.1"/>
    <property type="molecule type" value="Genomic_DNA"/>
</dbReference>
<proteinExistence type="predicted"/>
<organism evidence="2 3">
    <name type="scientific">Acidiphilium acidophilum</name>
    <name type="common">Thiobacillus acidophilus</name>
    <dbReference type="NCBI Taxonomy" id="76588"/>
    <lineage>
        <taxon>Bacteria</taxon>
        <taxon>Pseudomonadati</taxon>
        <taxon>Pseudomonadota</taxon>
        <taxon>Alphaproteobacteria</taxon>
        <taxon>Acetobacterales</taxon>
        <taxon>Acidocellaceae</taxon>
        <taxon>Acidiphilium</taxon>
    </lineage>
</organism>
<dbReference type="Pfam" id="PF03358">
    <property type="entry name" value="FMN_red"/>
    <property type="match status" value="1"/>
</dbReference>
<dbReference type="InterPro" id="IPR005025">
    <property type="entry name" value="FMN_Rdtase-like_dom"/>
</dbReference>
<dbReference type="SUPFAM" id="SSF52218">
    <property type="entry name" value="Flavoproteins"/>
    <property type="match status" value="1"/>
</dbReference>
<dbReference type="InterPro" id="IPR029039">
    <property type="entry name" value="Flavoprotein-like_sf"/>
</dbReference>
<accession>A0AAW9DL23</accession>
<evidence type="ECO:0000313" key="2">
    <source>
        <dbReference type="EMBL" id="MDX5929297.1"/>
    </source>
</evidence>
<name>A0AAW9DL23_ACIAO</name>
<dbReference type="Gene3D" id="3.40.50.360">
    <property type="match status" value="1"/>
</dbReference>
<dbReference type="AlphaFoldDB" id="A0AAW9DL23"/>
<dbReference type="Proteomes" id="UP001279553">
    <property type="component" value="Unassembled WGS sequence"/>
</dbReference>
<feature type="domain" description="NADPH-dependent FMN reductase-like" evidence="1">
    <location>
        <begin position="7"/>
        <end position="42"/>
    </location>
</feature>
<evidence type="ECO:0000259" key="1">
    <source>
        <dbReference type="Pfam" id="PF03358"/>
    </source>
</evidence>
<protein>
    <recommendedName>
        <fullName evidence="1">NADPH-dependent FMN reductase-like domain-containing protein</fullName>
    </recommendedName>
</protein>
<dbReference type="RefSeq" id="WP_319612409.1">
    <property type="nucleotide sequence ID" value="NZ_JAWXYB010000001.1"/>
</dbReference>
<evidence type="ECO:0000313" key="3">
    <source>
        <dbReference type="Proteomes" id="UP001279553"/>
    </source>
</evidence>
<gene>
    <name evidence="2" type="ORF">SIL87_00760</name>
</gene>